<comment type="caution">
    <text evidence="2">The sequence shown here is derived from an EMBL/GenBank/DDBJ whole genome shotgun (WGS) entry which is preliminary data.</text>
</comment>
<sequence>MDEGYPVISKENAAKIRKLRHGNLSERYRNYLLNGDERGKFGMLPKKWQRYIDAPFEISERCCDIMKKKPFRQYVKEKGRVPFIGITQDESFHRAHQYEKTGCNVYTGSMVKSQPLGPWTKQDIFRFVYEHLGKQIPVKGGTSYPFEICSVYKEVKRNLQGYYQLMGEQRTGCMYCCFGVNQEEEPNRFQRMMLTHPKCYAFCMKAVEKGGLGLKDVLRYMEIPYETWESVGQMCLNFDEDRIA</sequence>
<gene>
    <name evidence="2" type="ORF">ABID24_003599</name>
</gene>
<keyword evidence="3" id="KW-1185">Reference proteome</keyword>
<dbReference type="InterPro" id="IPR014729">
    <property type="entry name" value="Rossmann-like_a/b/a_fold"/>
</dbReference>
<dbReference type="EMBL" id="JBEPMJ010000046">
    <property type="protein sequence ID" value="MET3752329.1"/>
    <property type="molecule type" value="Genomic_DNA"/>
</dbReference>
<reference evidence="2 3" key="1">
    <citation type="submission" date="2024-06" db="EMBL/GenBank/DDBJ databases">
        <title>Genomic Encyclopedia of Type Strains, Phase IV (KMG-IV): sequencing the most valuable type-strain genomes for metagenomic binning, comparative biology and taxonomic classification.</title>
        <authorList>
            <person name="Goeker M."/>
        </authorList>
    </citation>
    <scope>NUCLEOTIDE SEQUENCE [LARGE SCALE GENOMIC DNA]</scope>
    <source>
        <strain evidence="2 3">DSM 29492</strain>
    </source>
</reference>
<evidence type="ECO:0000313" key="3">
    <source>
        <dbReference type="Proteomes" id="UP001549106"/>
    </source>
</evidence>
<protein>
    <submittedName>
        <fullName evidence="2">3'-phosphoadenosine 5'-phosphosulfate sulfotransferase (PAPS reductase)/FAD synthetase</fullName>
    </submittedName>
</protein>
<accession>A0ABV2M8B9</accession>
<feature type="domain" description="Phosphoadenosine phosphosulphate reductase" evidence="1">
    <location>
        <begin position="41"/>
        <end position="131"/>
    </location>
</feature>
<name>A0ABV2M8B9_9FIRM</name>
<proteinExistence type="predicted"/>
<dbReference type="Proteomes" id="UP001549106">
    <property type="component" value="Unassembled WGS sequence"/>
</dbReference>
<evidence type="ECO:0000259" key="1">
    <source>
        <dbReference type="Pfam" id="PF01507"/>
    </source>
</evidence>
<dbReference type="Pfam" id="PF01507">
    <property type="entry name" value="PAPS_reduct"/>
    <property type="match status" value="1"/>
</dbReference>
<dbReference type="Gene3D" id="3.40.50.620">
    <property type="entry name" value="HUPs"/>
    <property type="match status" value="1"/>
</dbReference>
<dbReference type="InterPro" id="IPR002500">
    <property type="entry name" value="PAPS_reduct_dom"/>
</dbReference>
<evidence type="ECO:0000313" key="2">
    <source>
        <dbReference type="EMBL" id="MET3752329.1"/>
    </source>
</evidence>
<dbReference type="SUPFAM" id="SSF52402">
    <property type="entry name" value="Adenine nucleotide alpha hydrolases-like"/>
    <property type="match status" value="1"/>
</dbReference>
<organism evidence="2 3">
    <name type="scientific">Blautia caecimuris</name>
    <dbReference type="NCBI Taxonomy" id="1796615"/>
    <lineage>
        <taxon>Bacteria</taxon>
        <taxon>Bacillati</taxon>
        <taxon>Bacillota</taxon>
        <taxon>Clostridia</taxon>
        <taxon>Lachnospirales</taxon>
        <taxon>Lachnospiraceae</taxon>
        <taxon>Blautia</taxon>
    </lineage>
</organism>